<dbReference type="GeneID" id="97363181"/>
<name>A0A1S7PT54_AGRTU</name>
<proteinExistence type="predicted"/>
<organism evidence="1 2">
    <name type="scientific">Agrobacterium tumefaciens str. Kerr 14</name>
    <dbReference type="NCBI Taxonomy" id="1183424"/>
    <lineage>
        <taxon>Bacteria</taxon>
        <taxon>Pseudomonadati</taxon>
        <taxon>Pseudomonadota</taxon>
        <taxon>Alphaproteobacteria</taxon>
        <taxon>Hyphomicrobiales</taxon>
        <taxon>Rhizobiaceae</taxon>
        <taxon>Rhizobium/Agrobacterium group</taxon>
        <taxon>Agrobacterium</taxon>
        <taxon>Agrobacterium tumefaciens complex</taxon>
    </lineage>
</organism>
<dbReference type="EMBL" id="FBWC01000013">
    <property type="protein sequence ID" value="CUX26178.1"/>
    <property type="molecule type" value="Genomic_DNA"/>
</dbReference>
<dbReference type="RefSeq" id="WP_003503577.1">
    <property type="nucleotide sequence ID" value="NZ_LT009730.1"/>
</dbReference>
<protein>
    <submittedName>
        <fullName evidence="1">Uncharacterized protein</fullName>
    </submittedName>
</protein>
<dbReference type="AlphaFoldDB" id="A0A1S7PT54"/>
<sequence length="63" mass="6385">MVVTAQADITRPASIIDLMIETDITVITTAGTGDNTESGGIAGIGAVIIATARVHRLTVSCMA</sequence>
<gene>
    <name evidence="1" type="ORF">AGR4C_Cc40021</name>
</gene>
<evidence type="ECO:0000313" key="1">
    <source>
        <dbReference type="EMBL" id="CUX26178.1"/>
    </source>
</evidence>
<dbReference type="Proteomes" id="UP000191897">
    <property type="component" value="Unassembled WGS sequence"/>
</dbReference>
<reference evidence="1 2" key="1">
    <citation type="submission" date="2016-01" db="EMBL/GenBank/DDBJ databases">
        <authorList>
            <person name="Oliw E.H."/>
        </authorList>
    </citation>
    <scope>NUCLEOTIDE SEQUENCE [LARGE SCALE GENOMIC DNA]</scope>
    <source>
        <strain evidence="1 2">Kerr 14</strain>
    </source>
</reference>
<evidence type="ECO:0000313" key="2">
    <source>
        <dbReference type="Proteomes" id="UP000191897"/>
    </source>
</evidence>
<accession>A0A1S7PT54</accession>